<keyword evidence="4 7" id="KW-0812">Transmembrane</keyword>
<dbReference type="OrthoDB" id="3936150at2759"/>
<feature type="transmembrane region" description="Helical" evidence="7">
    <location>
        <begin position="216"/>
        <end position="237"/>
    </location>
</feature>
<evidence type="ECO:0000256" key="1">
    <source>
        <dbReference type="ARBA" id="ARBA00004141"/>
    </source>
</evidence>
<keyword evidence="10" id="KW-1185">Reference proteome</keyword>
<dbReference type="AlphaFoldDB" id="E4XA58"/>
<dbReference type="InterPro" id="IPR020846">
    <property type="entry name" value="MFS_dom"/>
</dbReference>
<dbReference type="Pfam" id="PF00083">
    <property type="entry name" value="Sugar_tr"/>
    <property type="match status" value="1"/>
</dbReference>
<organism evidence="9">
    <name type="scientific">Oikopleura dioica</name>
    <name type="common">Tunicate</name>
    <dbReference type="NCBI Taxonomy" id="34765"/>
    <lineage>
        <taxon>Eukaryota</taxon>
        <taxon>Metazoa</taxon>
        <taxon>Chordata</taxon>
        <taxon>Tunicata</taxon>
        <taxon>Appendicularia</taxon>
        <taxon>Copelata</taxon>
        <taxon>Oikopleuridae</taxon>
        <taxon>Oikopleura</taxon>
    </lineage>
</organism>
<comment type="similarity">
    <text evidence="2">Belongs to the major facilitator superfamily.</text>
</comment>
<dbReference type="PANTHER" id="PTHR23511">
    <property type="entry name" value="SYNAPTIC VESICLE GLYCOPROTEIN 2"/>
    <property type="match status" value="1"/>
</dbReference>
<sequence>MSTESASSWERVPSDYDIGKYNHVLTFKDFCNLVSSPTDSLSRADSPSDFSLHNEDEPEIQIAQAIPLHSSKIILQPSKEQPIFSSVQKAPVLDPYAMEWEDALKDLSMLTNEMIEETPFSKMQWKMIMLCFIGGVADGIELMCISFVLPHIRCTFGLSAVENSLLSSIGFIGLLVGGLGWGSIGDNLGRSATLSMCMAVNGIFGILTAFSTSYFSIILCRFMAGVGIGGSGLLFTYVSEISPKKRVGFYLSILATSWMLANLLASVLAYLILPIELVIGSWRIFITLCTLPAIFSSILFLTAPESPCWLASQGRVTDVISSLVTFYPQKSFKLFKTLQPYEKLSASSPSLTSFIFNLNLSSSFSQLLTQQLISRTGPLWVINFCISFGFYGLSLWLPTIYAKMESAPEESFCEVISNTTSRFGCTNMDKKQYVDSLLFAFIQFPVFEI</sequence>
<evidence type="ECO:0000313" key="10">
    <source>
        <dbReference type="Proteomes" id="UP000001307"/>
    </source>
</evidence>
<comment type="subcellular location">
    <subcellularLocation>
        <location evidence="1">Membrane</location>
        <topology evidence="1">Multi-pass membrane protein</topology>
    </subcellularLocation>
</comment>
<gene>
    <name evidence="9" type="ORF">GSOID_T00004926001</name>
</gene>
<keyword evidence="3" id="KW-0813">Transport</keyword>
<feature type="transmembrane region" description="Helical" evidence="7">
    <location>
        <begin position="164"/>
        <end position="184"/>
    </location>
</feature>
<evidence type="ECO:0000256" key="2">
    <source>
        <dbReference type="ARBA" id="ARBA00008335"/>
    </source>
</evidence>
<evidence type="ECO:0000256" key="5">
    <source>
        <dbReference type="ARBA" id="ARBA00022989"/>
    </source>
</evidence>
<accession>E4XA58</accession>
<dbReference type="EMBL" id="FN653031">
    <property type="protein sequence ID" value="CBY08360.1"/>
    <property type="molecule type" value="Genomic_DNA"/>
</dbReference>
<dbReference type="InParanoid" id="E4XA58"/>
<evidence type="ECO:0000256" key="7">
    <source>
        <dbReference type="SAM" id="Phobius"/>
    </source>
</evidence>
<dbReference type="InterPro" id="IPR036259">
    <property type="entry name" value="MFS_trans_sf"/>
</dbReference>
<reference evidence="9" key="1">
    <citation type="journal article" date="2010" name="Science">
        <title>Plasticity of animal genome architecture unmasked by rapid evolution of a pelagic tunicate.</title>
        <authorList>
            <person name="Denoeud F."/>
            <person name="Henriet S."/>
            <person name="Mungpakdee S."/>
            <person name="Aury J.M."/>
            <person name="Da Silva C."/>
            <person name="Brinkmann H."/>
            <person name="Mikhaleva J."/>
            <person name="Olsen L.C."/>
            <person name="Jubin C."/>
            <person name="Canestro C."/>
            <person name="Bouquet J.M."/>
            <person name="Danks G."/>
            <person name="Poulain J."/>
            <person name="Campsteijn C."/>
            <person name="Adamski M."/>
            <person name="Cross I."/>
            <person name="Yadetie F."/>
            <person name="Muffato M."/>
            <person name="Louis A."/>
            <person name="Butcher S."/>
            <person name="Tsagkogeorga G."/>
            <person name="Konrad A."/>
            <person name="Singh S."/>
            <person name="Jensen M.F."/>
            <person name="Cong E.H."/>
            <person name="Eikeseth-Otteraa H."/>
            <person name="Noel B."/>
            <person name="Anthouard V."/>
            <person name="Porcel B.M."/>
            <person name="Kachouri-Lafond R."/>
            <person name="Nishino A."/>
            <person name="Ugolini M."/>
            <person name="Chourrout P."/>
            <person name="Nishida H."/>
            <person name="Aasland R."/>
            <person name="Huzurbazar S."/>
            <person name="Westhof E."/>
            <person name="Delsuc F."/>
            <person name="Lehrach H."/>
            <person name="Reinhardt R."/>
            <person name="Weissenbach J."/>
            <person name="Roy S.W."/>
            <person name="Artiguenave F."/>
            <person name="Postlethwait J.H."/>
            <person name="Manak J.R."/>
            <person name="Thompson E.M."/>
            <person name="Jaillon O."/>
            <person name="Du Pasquier L."/>
            <person name="Boudinot P."/>
            <person name="Liberles D.A."/>
            <person name="Volff J.N."/>
            <person name="Philippe H."/>
            <person name="Lenhard B."/>
            <person name="Roest Crollius H."/>
            <person name="Wincker P."/>
            <person name="Chourrout D."/>
        </authorList>
    </citation>
    <scope>NUCLEOTIDE SEQUENCE [LARGE SCALE GENOMIC DNA]</scope>
</reference>
<feature type="transmembrane region" description="Helical" evidence="7">
    <location>
        <begin position="127"/>
        <end position="152"/>
    </location>
</feature>
<evidence type="ECO:0000256" key="6">
    <source>
        <dbReference type="ARBA" id="ARBA00023136"/>
    </source>
</evidence>
<keyword evidence="6 7" id="KW-0472">Membrane</keyword>
<dbReference type="Gene3D" id="1.20.1250.20">
    <property type="entry name" value="MFS general substrate transporter like domains"/>
    <property type="match status" value="1"/>
</dbReference>
<evidence type="ECO:0000256" key="3">
    <source>
        <dbReference type="ARBA" id="ARBA00022448"/>
    </source>
</evidence>
<evidence type="ECO:0000256" key="4">
    <source>
        <dbReference type="ARBA" id="ARBA00022692"/>
    </source>
</evidence>
<dbReference type="PANTHER" id="PTHR23511:SF34">
    <property type="entry name" value="SYNAPTIC VESICLE GLYCOPROTEIN 2"/>
    <property type="match status" value="1"/>
</dbReference>
<dbReference type="SUPFAM" id="SSF103473">
    <property type="entry name" value="MFS general substrate transporter"/>
    <property type="match status" value="1"/>
</dbReference>
<dbReference type="Proteomes" id="UP000001307">
    <property type="component" value="Unassembled WGS sequence"/>
</dbReference>
<protein>
    <recommendedName>
        <fullName evidence="8">Major facilitator superfamily (MFS) profile domain-containing protein</fullName>
    </recommendedName>
</protein>
<feature type="transmembrane region" description="Helical" evidence="7">
    <location>
        <begin position="191"/>
        <end position="210"/>
    </location>
</feature>
<feature type="transmembrane region" description="Helical" evidence="7">
    <location>
        <begin position="284"/>
        <end position="303"/>
    </location>
</feature>
<dbReference type="GO" id="GO:0016020">
    <property type="term" value="C:membrane"/>
    <property type="evidence" value="ECO:0007669"/>
    <property type="project" value="UniProtKB-SubCell"/>
</dbReference>
<proteinExistence type="inferred from homology"/>
<keyword evidence="5 7" id="KW-1133">Transmembrane helix</keyword>
<feature type="domain" description="Major facilitator superfamily (MFS) profile" evidence="8">
    <location>
        <begin position="127"/>
        <end position="449"/>
    </location>
</feature>
<dbReference type="PROSITE" id="PS50850">
    <property type="entry name" value="MFS"/>
    <property type="match status" value="1"/>
</dbReference>
<dbReference type="GO" id="GO:0022857">
    <property type="term" value="F:transmembrane transporter activity"/>
    <property type="evidence" value="ECO:0007669"/>
    <property type="project" value="InterPro"/>
</dbReference>
<evidence type="ECO:0000313" key="9">
    <source>
        <dbReference type="EMBL" id="CBY08360.1"/>
    </source>
</evidence>
<evidence type="ECO:0000259" key="8">
    <source>
        <dbReference type="PROSITE" id="PS50850"/>
    </source>
</evidence>
<feature type="transmembrane region" description="Helical" evidence="7">
    <location>
        <begin position="249"/>
        <end position="272"/>
    </location>
</feature>
<feature type="transmembrane region" description="Helical" evidence="7">
    <location>
        <begin position="379"/>
        <end position="397"/>
    </location>
</feature>
<name>E4XA58_OIKDI</name>
<dbReference type="InterPro" id="IPR005828">
    <property type="entry name" value="MFS_sugar_transport-like"/>
</dbReference>